<evidence type="ECO:0000259" key="1">
    <source>
        <dbReference type="Pfam" id="PF05229"/>
    </source>
</evidence>
<dbReference type="SMART" id="SM00972">
    <property type="entry name" value="SCPU"/>
    <property type="match status" value="1"/>
</dbReference>
<dbReference type="AlphaFoldDB" id="A0A0H5LRK3"/>
<dbReference type="InterPro" id="IPR007893">
    <property type="entry name" value="Spore_coat_U/FanG"/>
</dbReference>
<evidence type="ECO:0000313" key="3">
    <source>
        <dbReference type="Proteomes" id="UP000043316"/>
    </source>
</evidence>
<reference evidence="3" key="1">
    <citation type="submission" date="2015-03" db="EMBL/GenBank/DDBJ databases">
        <authorList>
            <consortium name="Pathogen Informatics"/>
        </authorList>
    </citation>
    <scope>NUCLEOTIDE SEQUENCE [LARGE SCALE GENOMIC DNA]</scope>
    <source>
        <strain evidence="3">R148</strain>
    </source>
</reference>
<dbReference type="InterPro" id="IPR053167">
    <property type="entry name" value="Spore_coat_component"/>
</dbReference>
<dbReference type="EMBL" id="CWJI01000001">
    <property type="protein sequence ID" value="CRY53622.1"/>
    <property type="molecule type" value="Genomic_DNA"/>
</dbReference>
<dbReference type="PANTHER" id="PTHR37089">
    <property type="entry name" value="PROTEIN U-RELATED"/>
    <property type="match status" value="1"/>
</dbReference>
<name>A0A0H5LRK3_YERIN</name>
<protein>
    <submittedName>
        <fullName evidence="2">Sigma-fimbriae subunit</fullName>
    </submittedName>
</protein>
<dbReference type="Pfam" id="PF05229">
    <property type="entry name" value="SCPU"/>
    <property type="match status" value="1"/>
</dbReference>
<evidence type="ECO:0000313" key="2">
    <source>
        <dbReference type="EMBL" id="CRY53622.1"/>
    </source>
</evidence>
<sequence>MTPSRNPDNSLPICKRMAFLGLAFSLLLLRVYPVHAVSKTANITVTATLVPTCIAGTLVGGVTSFGNLSFGSVSVLNLPISVTGQTNNGAISVQCSNKTSFSVLLNGGQSGNVSSRYLMGGPSNQHVNYNLYTDAAHSQVWNNTVGVSQIATGLPVSLIVYGLIPAQSTPAAGVYTDTVQVTINW</sequence>
<organism evidence="2 3">
    <name type="scientific">Yersinia intermedia</name>
    <dbReference type="NCBI Taxonomy" id="631"/>
    <lineage>
        <taxon>Bacteria</taxon>
        <taxon>Pseudomonadati</taxon>
        <taxon>Pseudomonadota</taxon>
        <taxon>Gammaproteobacteria</taxon>
        <taxon>Enterobacterales</taxon>
        <taxon>Yersiniaceae</taxon>
        <taxon>Yersinia</taxon>
    </lineage>
</organism>
<dbReference type="PANTHER" id="PTHR37089:SF4">
    <property type="entry name" value="EXPORTED PROTEIN"/>
    <property type="match status" value="1"/>
</dbReference>
<gene>
    <name evidence="2" type="ORF">ERS008476_00521</name>
</gene>
<dbReference type="Proteomes" id="UP000043316">
    <property type="component" value="Unassembled WGS sequence"/>
</dbReference>
<proteinExistence type="predicted"/>
<feature type="domain" description="Spore coat protein U/FanG" evidence="1">
    <location>
        <begin position="40"/>
        <end position="182"/>
    </location>
</feature>
<accession>A0A0H5LRK3</accession>